<accession>A0A2U8VYA6</accession>
<dbReference type="KEGG" id="meti:DK427_00350"/>
<dbReference type="OrthoDB" id="7583477at2"/>
<dbReference type="Proteomes" id="UP000246058">
    <property type="component" value="Chromosome"/>
</dbReference>
<organism evidence="1 2">
    <name type="scientific">Methylobacterium radiodurans</name>
    <dbReference type="NCBI Taxonomy" id="2202828"/>
    <lineage>
        <taxon>Bacteria</taxon>
        <taxon>Pseudomonadati</taxon>
        <taxon>Pseudomonadota</taxon>
        <taxon>Alphaproteobacteria</taxon>
        <taxon>Hyphomicrobiales</taxon>
        <taxon>Methylobacteriaceae</taxon>
        <taxon>Methylobacterium</taxon>
    </lineage>
</organism>
<sequence length="98" mass="10289">MSIALALVDGNRDVPVSADREAEARRLGLCGAEIDAARQGRSFDARTSRALALALAAAAHDGDRLADERERAARSGISAEVCREIERLAESFAALPAG</sequence>
<dbReference type="AlphaFoldDB" id="A0A2U8VYA6"/>
<reference evidence="1 2" key="1">
    <citation type="submission" date="2018-05" db="EMBL/GenBank/DDBJ databases">
        <title>Complete Genome Sequence of Methylobacterium sp. 17Sr1-43.</title>
        <authorList>
            <person name="Srinivasan S."/>
        </authorList>
    </citation>
    <scope>NUCLEOTIDE SEQUENCE [LARGE SCALE GENOMIC DNA]</scope>
    <source>
        <strain evidence="1 2">17Sr1-43</strain>
    </source>
</reference>
<keyword evidence="2" id="KW-1185">Reference proteome</keyword>
<evidence type="ECO:0000313" key="2">
    <source>
        <dbReference type="Proteomes" id="UP000246058"/>
    </source>
</evidence>
<dbReference type="EMBL" id="CP029551">
    <property type="protein sequence ID" value="AWN38744.1"/>
    <property type="molecule type" value="Genomic_DNA"/>
</dbReference>
<protein>
    <submittedName>
        <fullName evidence="1">Uncharacterized protein</fullName>
    </submittedName>
</protein>
<proteinExistence type="predicted"/>
<gene>
    <name evidence="1" type="ORF">DK427_00350</name>
</gene>
<evidence type="ECO:0000313" key="1">
    <source>
        <dbReference type="EMBL" id="AWN38744.1"/>
    </source>
</evidence>
<name>A0A2U8VYA6_9HYPH</name>